<keyword evidence="5" id="KW-0255">Endonuclease</keyword>
<keyword evidence="1" id="KW-0645">Protease</keyword>
<feature type="domain" description="Reverse transcriptase/retrotransposon-derived protein RNase H-like" evidence="9">
    <location>
        <begin position="46"/>
        <end position="95"/>
    </location>
</feature>
<evidence type="ECO:0000259" key="10">
    <source>
        <dbReference type="Pfam" id="PF17921"/>
    </source>
</evidence>
<evidence type="ECO:0000313" key="12">
    <source>
        <dbReference type="Proteomes" id="UP001234989"/>
    </source>
</evidence>
<evidence type="ECO:0000259" key="8">
    <source>
        <dbReference type="Pfam" id="PF00078"/>
    </source>
</evidence>
<keyword evidence="2" id="KW-0808">Transferase</keyword>
<evidence type="ECO:0000259" key="9">
    <source>
        <dbReference type="Pfam" id="PF17919"/>
    </source>
</evidence>
<keyword evidence="12" id="KW-1185">Reference proteome</keyword>
<keyword evidence="7" id="KW-0695">RNA-directed DNA polymerase</keyword>
<accession>A0AAF0V4T7</accession>
<keyword evidence="4" id="KW-0540">Nuclease</keyword>
<dbReference type="EMBL" id="CP133623">
    <property type="protein sequence ID" value="WMV58510.1"/>
    <property type="molecule type" value="Genomic_DNA"/>
</dbReference>
<dbReference type="AlphaFoldDB" id="A0AAF0V4T7"/>
<evidence type="ECO:0000256" key="4">
    <source>
        <dbReference type="ARBA" id="ARBA00022722"/>
    </source>
</evidence>
<dbReference type="InterPro" id="IPR043502">
    <property type="entry name" value="DNA/RNA_pol_sf"/>
</dbReference>
<dbReference type="GO" id="GO:0006508">
    <property type="term" value="P:proteolysis"/>
    <property type="evidence" value="ECO:0007669"/>
    <property type="project" value="UniProtKB-KW"/>
</dbReference>
<feature type="domain" description="Reverse transcriptase" evidence="8">
    <location>
        <begin position="123"/>
        <end position="185"/>
    </location>
</feature>
<evidence type="ECO:0000256" key="7">
    <source>
        <dbReference type="ARBA" id="ARBA00022918"/>
    </source>
</evidence>
<reference evidence="11" key="1">
    <citation type="submission" date="2023-08" db="EMBL/GenBank/DDBJ databases">
        <title>A de novo genome assembly of Solanum verrucosum Schlechtendal, a Mexican diploid species geographically isolated from the other diploid A-genome species in potato relatives.</title>
        <authorList>
            <person name="Hosaka K."/>
        </authorList>
    </citation>
    <scope>NUCLEOTIDE SEQUENCE</scope>
    <source>
        <tissue evidence="11">Young leaves</tissue>
    </source>
</reference>
<dbReference type="Proteomes" id="UP001234989">
    <property type="component" value="Chromosome 12"/>
</dbReference>
<dbReference type="Pfam" id="PF17919">
    <property type="entry name" value="RT_RNaseH_2"/>
    <property type="match status" value="1"/>
</dbReference>
<dbReference type="Pfam" id="PF17921">
    <property type="entry name" value="Integrase_H2C2"/>
    <property type="match status" value="1"/>
</dbReference>
<dbReference type="Gene3D" id="3.10.10.10">
    <property type="entry name" value="HIV Type 1 Reverse Transcriptase, subunit A, domain 1"/>
    <property type="match status" value="1"/>
</dbReference>
<evidence type="ECO:0000313" key="11">
    <source>
        <dbReference type="EMBL" id="WMV58510.1"/>
    </source>
</evidence>
<gene>
    <name evidence="11" type="ORF">MTR67_051895</name>
</gene>
<evidence type="ECO:0000256" key="2">
    <source>
        <dbReference type="ARBA" id="ARBA00022679"/>
    </source>
</evidence>
<dbReference type="PANTHER" id="PTHR24559:SF444">
    <property type="entry name" value="REVERSE TRANSCRIPTASE DOMAIN-CONTAINING PROTEIN"/>
    <property type="match status" value="1"/>
</dbReference>
<keyword evidence="6" id="KW-0378">Hydrolase</keyword>
<dbReference type="Gene3D" id="3.30.70.270">
    <property type="match status" value="2"/>
</dbReference>
<sequence length="284" mass="32866">MAGFTNRERNHGPSTYPWFTPQQWWTMEPFTGLGKPHEPWNRTWEWSDECQKSFPEWKIRLTTAPVLTLPDGSDGYVIYCDASRVSLGCVLMQRGGLYEASRGLINLVTSRSYPGVVTNLCESYFSKIDLRLGYHQLTVKEEDIPKTAFRTRYGHYEFLVMSFGLTNTPATFMKLMNKVFRQYLDILYQGWCHGSKWFQSSLVSAVKAMQCLDPIFVEFNKALLKESIEAFSQGGNGVLRYQGATKMYCDMREVYWWNGIKKDIAEFVAKCPNLQQVKDEHQNS</sequence>
<dbReference type="Gene3D" id="1.10.340.70">
    <property type="match status" value="1"/>
</dbReference>
<dbReference type="CDD" id="cd01647">
    <property type="entry name" value="RT_LTR"/>
    <property type="match status" value="1"/>
</dbReference>
<proteinExistence type="predicted"/>
<dbReference type="SUPFAM" id="SSF56672">
    <property type="entry name" value="DNA/RNA polymerases"/>
    <property type="match status" value="2"/>
</dbReference>
<dbReference type="GO" id="GO:0008233">
    <property type="term" value="F:peptidase activity"/>
    <property type="evidence" value="ECO:0007669"/>
    <property type="project" value="UniProtKB-KW"/>
</dbReference>
<name>A0AAF0V4T7_SOLVR</name>
<dbReference type="FunFam" id="3.10.10.10:FF:000007">
    <property type="entry name" value="Retrovirus-related Pol polyprotein from transposon 17.6-like Protein"/>
    <property type="match status" value="1"/>
</dbReference>
<evidence type="ECO:0000256" key="3">
    <source>
        <dbReference type="ARBA" id="ARBA00022695"/>
    </source>
</evidence>
<dbReference type="InterPro" id="IPR000477">
    <property type="entry name" value="RT_dom"/>
</dbReference>
<evidence type="ECO:0000256" key="6">
    <source>
        <dbReference type="ARBA" id="ARBA00022801"/>
    </source>
</evidence>
<feature type="domain" description="Integrase zinc-binding" evidence="10">
    <location>
        <begin position="242"/>
        <end position="279"/>
    </location>
</feature>
<evidence type="ECO:0000256" key="5">
    <source>
        <dbReference type="ARBA" id="ARBA00022759"/>
    </source>
</evidence>
<keyword evidence="3" id="KW-0548">Nucleotidyltransferase</keyword>
<dbReference type="InterPro" id="IPR053134">
    <property type="entry name" value="RNA-dir_DNA_polymerase"/>
</dbReference>
<dbReference type="InterPro" id="IPR041577">
    <property type="entry name" value="RT_RNaseH_2"/>
</dbReference>
<evidence type="ECO:0000256" key="1">
    <source>
        <dbReference type="ARBA" id="ARBA00022670"/>
    </source>
</evidence>
<dbReference type="GO" id="GO:0004519">
    <property type="term" value="F:endonuclease activity"/>
    <property type="evidence" value="ECO:0007669"/>
    <property type="project" value="UniProtKB-KW"/>
</dbReference>
<protein>
    <recommendedName>
        <fullName evidence="13">Reverse transcriptase/retrotransposon-derived protein RNase H-like domain-containing protein</fullName>
    </recommendedName>
</protein>
<dbReference type="Pfam" id="PF00078">
    <property type="entry name" value="RVT_1"/>
    <property type="match status" value="1"/>
</dbReference>
<evidence type="ECO:0008006" key="13">
    <source>
        <dbReference type="Google" id="ProtNLM"/>
    </source>
</evidence>
<dbReference type="InterPro" id="IPR041588">
    <property type="entry name" value="Integrase_H2C2"/>
</dbReference>
<dbReference type="GO" id="GO:0003964">
    <property type="term" value="F:RNA-directed DNA polymerase activity"/>
    <property type="evidence" value="ECO:0007669"/>
    <property type="project" value="UniProtKB-KW"/>
</dbReference>
<organism evidence="11 12">
    <name type="scientific">Solanum verrucosum</name>
    <dbReference type="NCBI Taxonomy" id="315347"/>
    <lineage>
        <taxon>Eukaryota</taxon>
        <taxon>Viridiplantae</taxon>
        <taxon>Streptophyta</taxon>
        <taxon>Embryophyta</taxon>
        <taxon>Tracheophyta</taxon>
        <taxon>Spermatophyta</taxon>
        <taxon>Magnoliopsida</taxon>
        <taxon>eudicotyledons</taxon>
        <taxon>Gunneridae</taxon>
        <taxon>Pentapetalae</taxon>
        <taxon>asterids</taxon>
        <taxon>lamiids</taxon>
        <taxon>Solanales</taxon>
        <taxon>Solanaceae</taxon>
        <taxon>Solanoideae</taxon>
        <taxon>Solaneae</taxon>
        <taxon>Solanum</taxon>
    </lineage>
</organism>
<dbReference type="PANTHER" id="PTHR24559">
    <property type="entry name" value="TRANSPOSON TY3-I GAG-POL POLYPROTEIN"/>
    <property type="match status" value="1"/>
</dbReference>
<dbReference type="InterPro" id="IPR043128">
    <property type="entry name" value="Rev_trsase/Diguanyl_cyclase"/>
</dbReference>